<comment type="caution">
    <text evidence="2">The sequence shown here is derived from an EMBL/GenBank/DDBJ whole genome shotgun (WGS) entry which is preliminary data.</text>
</comment>
<protein>
    <recommendedName>
        <fullName evidence="4">Peptidase inhibitor family I36</fullName>
    </recommendedName>
</protein>
<gene>
    <name evidence="2" type="ORF">ACFPRH_13280</name>
</gene>
<dbReference type="RefSeq" id="WP_344479157.1">
    <property type="nucleotide sequence ID" value="NZ_BAAASB010000011.1"/>
</dbReference>
<organism evidence="2 3">
    <name type="scientific">Streptomyces amakusaensis</name>
    <dbReference type="NCBI Taxonomy" id="67271"/>
    <lineage>
        <taxon>Bacteria</taxon>
        <taxon>Bacillati</taxon>
        <taxon>Actinomycetota</taxon>
        <taxon>Actinomycetes</taxon>
        <taxon>Kitasatosporales</taxon>
        <taxon>Streptomycetaceae</taxon>
        <taxon>Streptomyces</taxon>
    </lineage>
</organism>
<dbReference type="Proteomes" id="UP001596160">
    <property type="component" value="Unassembled WGS sequence"/>
</dbReference>
<keyword evidence="1" id="KW-0732">Signal</keyword>
<feature type="signal peptide" evidence="1">
    <location>
        <begin position="1"/>
        <end position="24"/>
    </location>
</feature>
<proteinExistence type="predicted"/>
<accession>A0ABW0AJL3</accession>
<reference evidence="3" key="1">
    <citation type="journal article" date="2019" name="Int. J. Syst. Evol. Microbiol.">
        <title>The Global Catalogue of Microorganisms (GCM) 10K type strain sequencing project: providing services to taxonomists for standard genome sequencing and annotation.</title>
        <authorList>
            <consortium name="The Broad Institute Genomics Platform"/>
            <consortium name="The Broad Institute Genome Sequencing Center for Infectious Disease"/>
            <person name="Wu L."/>
            <person name="Ma J."/>
        </authorList>
    </citation>
    <scope>NUCLEOTIDE SEQUENCE [LARGE SCALE GENOMIC DNA]</scope>
    <source>
        <strain evidence="3">PCU 266</strain>
    </source>
</reference>
<dbReference type="Gene3D" id="2.60.20.10">
    <property type="entry name" value="Crystallins"/>
    <property type="match status" value="1"/>
</dbReference>
<evidence type="ECO:0000256" key="1">
    <source>
        <dbReference type="SAM" id="SignalP"/>
    </source>
</evidence>
<dbReference type="InterPro" id="IPR011024">
    <property type="entry name" value="G_crystallin-like"/>
</dbReference>
<name>A0ABW0AJL3_9ACTN</name>
<dbReference type="EMBL" id="JBHSKP010000007">
    <property type="protein sequence ID" value="MFC5152709.1"/>
    <property type="molecule type" value="Genomic_DNA"/>
</dbReference>
<feature type="chain" id="PRO_5046124544" description="Peptidase inhibitor family I36" evidence="1">
    <location>
        <begin position="25"/>
        <end position="183"/>
    </location>
</feature>
<keyword evidence="3" id="KW-1185">Reference proteome</keyword>
<evidence type="ECO:0000313" key="3">
    <source>
        <dbReference type="Proteomes" id="UP001596160"/>
    </source>
</evidence>
<dbReference type="SUPFAM" id="SSF49695">
    <property type="entry name" value="gamma-Crystallin-like"/>
    <property type="match status" value="1"/>
</dbReference>
<evidence type="ECO:0000313" key="2">
    <source>
        <dbReference type="EMBL" id="MFC5152709.1"/>
    </source>
</evidence>
<evidence type="ECO:0008006" key="4">
    <source>
        <dbReference type="Google" id="ProtNLM"/>
    </source>
</evidence>
<sequence>MRRIVAVLAAATALALGTALPATAATDAPRASGTGDQCVADVTTQKMTCFDTFRQAAKAGSEGAVTTADNPSELTAALAALGREDWGTGRTWLGTAAWDSDYRGDALYFWGDRTCATGNGEDYAWDLGGSRWNDQISSLTPSSGCWITLYQHSQWGGAMSDPFKSPSGNLGWWNDRTSTISFG</sequence>